<organism evidence="1 2">
    <name type="scientific">Alkalitalea saponilacus</name>
    <dbReference type="NCBI Taxonomy" id="889453"/>
    <lineage>
        <taxon>Bacteria</taxon>
        <taxon>Pseudomonadati</taxon>
        <taxon>Bacteroidota</taxon>
        <taxon>Bacteroidia</taxon>
        <taxon>Marinilabiliales</taxon>
        <taxon>Marinilabiliaceae</taxon>
        <taxon>Alkalitalea</taxon>
    </lineage>
</organism>
<accession>A0A1T5HUF9</accession>
<reference evidence="1 2" key="1">
    <citation type="submission" date="2017-02" db="EMBL/GenBank/DDBJ databases">
        <authorList>
            <person name="Peterson S.W."/>
        </authorList>
    </citation>
    <scope>NUCLEOTIDE SEQUENCE [LARGE SCALE GENOMIC DNA]</scope>
    <source>
        <strain evidence="1 2">DSM 24412</strain>
    </source>
</reference>
<name>A0A1T5HUF9_9BACT</name>
<evidence type="ECO:0000313" key="1">
    <source>
        <dbReference type="EMBL" id="SKC24181.1"/>
    </source>
</evidence>
<keyword evidence="2" id="KW-1185">Reference proteome</keyword>
<gene>
    <name evidence="1" type="ORF">SAMN03080601_03474</name>
</gene>
<dbReference type="EMBL" id="FUYV01000038">
    <property type="protein sequence ID" value="SKC24181.1"/>
    <property type="molecule type" value="Genomic_DNA"/>
</dbReference>
<dbReference type="AlphaFoldDB" id="A0A1T5HUF9"/>
<dbReference type="Proteomes" id="UP000191055">
    <property type="component" value="Unassembled WGS sequence"/>
</dbReference>
<evidence type="ECO:0000313" key="2">
    <source>
        <dbReference type="Proteomes" id="UP000191055"/>
    </source>
</evidence>
<sequence>MANTLDLMDLKQILTLHLDGLSNRKIGSMLSIHRNTINGYVHLFN</sequence>
<protein>
    <recommendedName>
        <fullName evidence="3">Homeodomain-like domain-containing protein</fullName>
    </recommendedName>
</protein>
<proteinExistence type="predicted"/>
<evidence type="ECO:0008006" key="3">
    <source>
        <dbReference type="Google" id="ProtNLM"/>
    </source>
</evidence>
<feature type="non-terminal residue" evidence="1">
    <location>
        <position position="45"/>
    </location>
</feature>
<dbReference type="STRING" id="889453.SAMN03080601_03474"/>